<dbReference type="EMBL" id="CP066744">
    <property type="protein sequence ID" value="QQK07327.1"/>
    <property type="molecule type" value="Genomic_DNA"/>
</dbReference>
<keyword evidence="1" id="KW-0675">Receptor</keyword>
<reference evidence="1 2" key="1">
    <citation type="journal article" date="2022" name="Int. J. Syst. Evol. Microbiol.">
        <title>Miniphocaeibacter halophilus sp. nov., an ammonium-tolerant acetate-producing bacterium isolated from a biogas system.</title>
        <authorList>
            <person name="Schnurer A."/>
            <person name="Singh A."/>
            <person name="Bi S."/>
            <person name="Qiao W."/>
            <person name="Westerholm M."/>
        </authorList>
    </citation>
    <scope>NUCLEOTIDE SEQUENCE [LARGE SCALE GENOMIC DNA]</scope>
    <source>
        <strain evidence="1 2">AMB_01</strain>
    </source>
</reference>
<organism evidence="1 2">
    <name type="scientific">Miniphocaeibacter halophilus</name>
    <dbReference type="NCBI Taxonomy" id="2931922"/>
    <lineage>
        <taxon>Bacteria</taxon>
        <taxon>Bacillati</taxon>
        <taxon>Bacillota</taxon>
        <taxon>Tissierellia</taxon>
        <taxon>Tissierellales</taxon>
        <taxon>Peptoniphilaceae</taxon>
        <taxon>Miniphocaeibacter</taxon>
    </lineage>
</organism>
<proteinExistence type="predicted"/>
<evidence type="ECO:0000313" key="1">
    <source>
        <dbReference type="EMBL" id="QQK07327.1"/>
    </source>
</evidence>
<keyword evidence="2" id="KW-1185">Reference proteome</keyword>
<accession>A0AC61MP90</accession>
<protein>
    <submittedName>
        <fullName evidence="1">Cyclic-di-AMP receptor</fullName>
    </submittedName>
</protein>
<name>A0AC61MP90_9FIRM</name>
<gene>
    <name evidence="1" type="ORF">JFY71_08370</name>
</gene>
<evidence type="ECO:0000313" key="2">
    <source>
        <dbReference type="Proteomes" id="UP000595814"/>
    </source>
</evidence>
<dbReference type="Proteomes" id="UP000595814">
    <property type="component" value="Chromosome"/>
</dbReference>
<sequence length="108" mass="12231">MKLIIAIVQDQDLYLLREDLAKNNFRMTKLSSSGGFLKIGNSTLLIGVEDERVEECLKIIEEDCKARTADSSLLNITMPTDSYMPYPVEVTIGGATVFILDVEEYYRF</sequence>